<gene>
    <name evidence="1" type="ORF">DHETER_LOCUS15404</name>
</gene>
<proteinExistence type="predicted"/>
<sequence>KAENEIQELLKTYSSDNDEVSLNENEKAVADSMFGGDKYVGEIIMSAKLLYPPPVEANKEKQKIVDEAQPSAIATSAVAITAFAVMTNNLVKIIAYDAG</sequence>
<evidence type="ECO:0000313" key="2">
    <source>
        <dbReference type="Proteomes" id="UP000789702"/>
    </source>
</evidence>
<keyword evidence="2" id="KW-1185">Reference proteome</keyword>
<feature type="non-terminal residue" evidence="1">
    <location>
        <position position="99"/>
    </location>
</feature>
<name>A0ACA9QRD6_9GLOM</name>
<protein>
    <submittedName>
        <fullName evidence="1">6254_t:CDS:1</fullName>
    </submittedName>
</protein>
<organism evidence="1 2">
    <name type="scientific">Dentiscutata heterogama</name>
    <dbReference type="NCBI Taxonomy" id="1316150"/>
    <lineage>
        <taxon>Eukaryota</taxon>
        <taxon>Fungi</taxon>
        <taxon>Fungi incertae sedis</taxon>
        <taxon>Mucoromycota</taxon>
        <taxon>Glomeromycotina</taxon>
        <taxon>Glomeromycetes</taxon>
        <taxon>Diversisporales</taxon>
        <taxon>Gigasporaceae</taxon>
        <taxon>Dentiscutata</taxon>
    </lineage>
</organism>
<dbReference type="EMBL" id="CAJVPU010052487">
    <property type="protein sequence ID" value="CAG8763355.1"/>
    <property type="molecule type" value="Genomic_DNA"/>
</dbReference>
<accession>A0ACA9QRD6</accession>
<dbReference type="Proteomes" id="UP000789702">
    <property type="component" value="Unassembled WGS sequence"/>
</dbReference>
<evidence type="ECO:0000313" key="1">
    <source>
        <dbReference type="EMBL" id="CAG8763355.1"/>
    </source>
</evidence>
<feature type="non-terminal residue" evidence="1">
    <location>
        <position position="1"/>
    </location>
</feature>
<reference evidence="1" key="1">
    <citation type="submission" date="2021-06" db="EMBL/GenBank/DDBJ databases">
        <authorList>
            <person name="Kallberg Y."/>
            <person name="Tangrot J."/>
            <person name="Rosling A."/>
        </authorList>
    </citation>
    <scope>NUCLEOTIDE SEQUENCE</scope>
    <source>
        <strain evidence="1">IL203A</strain>
    </source>
</reference>
<comment type="caution">
    <text evidence="1">The sequence shown here is derived from an EMBL/GenBank/DDBJ whole genome shotgun (WGS) entry which is preliminary data.</text>
</comment>